<comment type="caution">
    <text evidence="2">The sequence shown here is derived from an EMBL/GenBank/DDBJ whole genome shotgun (WGS) entry which is preliminary data.</text>
</comment>
<dbReference type="SUPFAM" id="SSF46955">
    <property type="entry name" value="Putative DNA-binding domain"/>
    <property type="match status" value="1"/>
</dbReference>
<reference evidence="2 3" key="1">
    <citation type="submission" date="2008-01" db="EMBL/GenBank/DDBJ databases">
        <authorList>
            <person name="Wagner-Dobler I."/>
            <person name="Ferriera S."/>
            <person name="Johnson J."/>
            <person name="Kravitz S."/>
            <person name="Beeson K."/>
            <person name="Sutton G."/>
            <person name="Rogers Y.-H."/>
            <person name="Friedman R."/>
            <person name="Frazier M."/>
            <person name="Venter J.C."/>
        </authorList>
    </citation>
    <scope>NUCLEOTIDE SEQUENCE [LARGE SCALE GENOMIC DNA]</scope>
    <source>
        <strain evidence="3">DSM 17067 / NCIMB 14079 / DFL-11</strain>
    </source>
</reference>
<dbReference type="InterPro" id="IPR009061">
    <property type="entry name" value="DNA-bd_dom_put_sf"/>
</dbReference>
<protein>
    <submittedName>
        <fullName evidence="2">Putative transcriptional regulator</fullName>
    </submittedName>
</protein>
<evidence type="ECO:0000313" key="2">
    <source>
        <dbReference type="EMBL" id="EEE47517.1"/>
    </source>
</evidence>
<dbReference type="InterPro" id="IPR036388">
    <property type="entry name" value="WH-like_DNA-bd_sf"/>
</dbReference>
<dbReference type="Pfam" id="PF12728">
    <property type="entry name" value="HTH_17"/>
    <property type="match status" value="1"/>
</dbReference>
<dbReference type="Proteomes" id="UP000004703">
    <property type="component" value="Chromosome"/>
</dbReference>
<evidence type="ECO:0000313" key="3">
    <source>
        <dbReference type="Proteomes" id="UP000004703"/>
    </source>
</evidence>
<dbReference type="InterPro" id="IPR041657">
    <property type="entry name" value="HTH_17"/>
</dbReference>
<sequence>MLNDRILTVKQTAQLLTVHPNTVYNYVGTEGFPPCIRLTERRVGFRLSDVQAYLDRQAAAA</sequence>
<proteinExistence type="predicted"/>
<dbReference type="RefSeq" id="WP_008196627.1">
    <property type="nucleotide sequence ID" value="NZ_CM011002.1"/>
</dbReference>
<evidence type="ECO:0000259" key="1">
    <source>
        <dbReference type="Pfam" id="PF12728"/>
    </source>
</evidence>
<dbReference type="EMBL" id="ACCU02000004">
    <property type="protein sequence ID" value="EEE47517.1"/>
    <property type="molecule type" value="Genomic_DNA"/>
</dbReference>
<name>A0A5E8H5Q9_ROSAD</name>
<dbReference type="Gene3D" id="1.10.10.10">
    <property type="entry name" value="Winged helix-like DNA-binding domain superfamily/Winged helix DNA-binding domain"/>
    <property type="match status" value="1"/>
</dbReference>
<gene>
    <name evidence="2" type="ORF">SADFL11_4806</name>
</gene>
<dbReference type="AlphaFoldDB" id="A0A5E8H5Q9"/>
<accession>A0A5E8H5Q9</accession>
<reference evidence="2 3" key="2">
    <citation type="submission" date="2013-04" db="EMBL/GenBank/DDBJ databases">
        <authorList>
            <person name="Fiebig A."/>
            <person name="Pradella S."/>
            <person name="Wagner-Doebler I."/>
        </authorList>
    </citation>
    <scope>NUCLEOTIDE SEQUENCE [LARGE SCALE GENOMIC DNA]</scope>
    <source>
        <strain evidence="3">DSM 17067 / NCIMB 14079 / DFL-11</strain>
    </source>
</reference>
<feature type="domain" description="Helix-turn-helix" evidence="1">
    <location>
        <begin position="7"/>
        <end position="57"/>
    </location>
</feature>
<organism evidence="2 3">
    <name type="scientific">Roseibium alexandrii (strain DSM 17067 / NCIMB 14079 / DFL-11)</name>
    <name type="common">Labrenzia alexandrii</name>
    <dbReference type="NCBI Taxonomy" id="244592"/>
    <lineage>
        <taxon>Bacteria</taxon>
        <taxon>Pseudomonadati</taxon>
        <taxon>Pseudomonadota</taxon>
        <taxon>Alphaproteobacteria</taxon>
        <taxon>Hyphomicrobiales</taxon>
        <taxon>Stappiaceae</taxon>
        <taxon>Roseibium</taxon>
    </lineage>
</organism>